<feature type="compositionally biased region" description="Pro residues" evidence="1">
    <location>
        <begin position="256"/>
        <end position="266"/>
    </location>
</feature>
<dbReference type="InterPro" id="IPR036770">
    <property type="entry name" value="Ankyrin_rpt-contain_sf"/>
</dbReference>
<feature type="domain" description="N-acetyltransferase" evidence="2">
    <location>
        <begin position="86"/>
        <end position="246"/>
    </location>
</feature>
<evidence type="ECO:0000313" key="4">
    <source>
        <dbReference type="Proteomes" id="UP001287356"/>
    </source>
</evidence>
<comment type="caution">
    <text evidence="3">The sequence shown here is derived from an EMBL/GenBank/DDBJ whole genome shotgun (WGS) entry which is preliminary data.</text>
</comment>
<organism evidence="3 4">
    <name type="scientific">Lasiosphaeria ovina</name>
    <dbReference type="NCBI Taxonomy" id="92902"/>
    <lineage>
        <taxon>Eukaryota</taxon>
        <taxon>Fungi</taxon>
        <taxon>Dikarya</taxon>
        <taxon>Ascomycota</taxon>
        <taxon>Pezizomycotina</taxon>
        <taxon>Sordariomycetes</taxon>
        <taxon>Sordariomycetidae</taxon>
        <taxon>Sordariales</taxon>
        <taxon>Lasiosphaeriaceae</taxon>
        <taxon>Lasiosphaeria</taxon>
    </lineage>
</organism>
<dbReference type="Gene3D" id="3.40.630.30">
    <property type="match status" value="1"/>
</dbReference>
<dbReference type="SUPFAM" id="SSF55729">
    <property type="entry name" value="Acyl-CoA N-acyltransferases (Nat)"/>
    <property type="match status" value="1"/>
</dbReference>
<protein>
    <recommendedName>
        <fullName evidence="2">N-acetyltransferase domain-containing protein</fullName>
    </recommendedName>
</protein>
<proteinExistence type="predicted"/>
<evidence type="ECO:0000313" key="3">
    <source>
        <dbReference type="EMBL" id="KAK3376954.1"/>
    </source>
</evidence>
<dbReference type="PROSITE" id="PS51186">
    <property type="entry name" value="GNAT"/>
    <property type="match status" value="1"/>
</dbReference>
<reference evidence="3" key="1">
    <citation type="journal article" date="2023" name="Mol. Phylogenet. Evol.">
        <title>Genome-scale phylogeny and comparative genomics of the fungal order Sordariales.</title>
        <authorList>
            <person name="Hensen N."/>
            <person name="Bonometti L."/>
            <person name="Westerberg I."/>
            <person name="Brannstrom I.O."/>
            <person name="Guillou S."/>
            <person name="Cros-Aarteil S."/>
            <person name="Calhoun S."/>
            <person name="Haridas S."/>
            <person name="Kuo A."/>
            <person name="Mondo S."/>
            <person name="Pangilinan J."/>
            <person name="Riley R."/>
            <person name="LaButti K."/>
            <person name="Andreopoulos B."/>
            <person name="Lipzen A."/>
            <person name="Chen C."/>
            <person name="Yan M."/>
            <person name="Daum C."/>
            <person name="Ng V."/>
            <person name="Clum A."/>
            <person name="Steindorff A."/>
            <person name="Ohm R.A."/>
            <person name="Martin F."/>
            <person name="Silar P."/>
            <person name="Natvig D.O."/>
            <person name="Lalanne C."/>
            <person name="Gautier V."/>
            <person name="Ament-Velasquez S.L."/>
            <person name="Kruys A."/>
            <person name="Hutchinson M.I."/>
            <person name="Powell A.J."/>
            <person name="Barry K."/>
            <person name="Miller A.N."/>
            <person name="Grigoriev I.V."/>
            <person name="Debuchy R."/>
            <person name="Gladieux P."/>
            <person name="Hiltunen Thoren M."/>
            <person name="Johannesson H."/>
        </authorList>
    </citation>
    <scope>NUCLEOTIDE SEQUENCE</scope>
    <source>
        <strain evidence="3">CBS 958.72</strain>
    </source>
</reference>
<dbReference type="InterPro" id="IPR000182">
    <property type="entry name" value="GNAT_dom"/>
</dbReference>
<name>A0AAE0KI63_9PEZI</name>
<feature type="compositionally biased region" description="Polar residues" evidence="1">
    <location>
        <begin position="1"/>
        <end position="13"/>
    </location>
</feature>
<dbReference type="EMBL" id="JAULSN010000003">
    <property type="protein sequence ID" value="KAK3376954.1"/>
    <property type="molecule type" value="Genomic_DNA"/>
</dbReference>
<dbReference type="GO" id="GO:0016747">
    <property type="term" value="F:acyltransferase activity, transferring groups other than amino-acyl groups"/>
    <property type="evidence" value="ECO:0007669"/>
    <property type="project" value="InterPro"/>
</dbReference>
<dbReference type="Gene3D" id="1.25.40.20">
    <property type="entry name" value="Ankyrin repeat-containing domain"/>
    <property type="match status" value="1"/>
</dbReference>
<dbReference type="CDD" id="cd04301">
    <property type="entry name" value="NAT_SF"/>
    <property type="match status" value="1"/>
</dbReference>
<sequence length="558" mass="60486">MASQQPVTVTASHVSAAKARRNDPPLSVPAGSDDRPGQELATRHSSSGSTESDDDYPQLPWLEQVYGSAKADSDKKEVGYLDSKLIRRSQIQADFWVYMDKPNSEAKTSETTKLAFDLFDRYGRLLREHIQHPVNNSSGVWGTELDRGDLLLVENIRVEPAWRRSGLGRRLVEAVLAKTQAKTAGRFFALARPSWLISNGAQTHDKAKQQALVAERFWRSAGFRRVGTSSWFAYAPDAGHASHHLPPWQDHNPSTAPAPAPSPPPAAMLFHHIADEANTPDQTLATILQQTLPANPGHPLWTATDADGNTLLHSAARFTRPQAARYLLSRKPNLAHSRNARDHTPAQALTRRLDLARTRQQQHGNGNRYTIVSDTFRGFPPAAVDTLAALEGLNLNGGGISGYARARQQQLTFGCTCRCCAGGFLSPRTRYALRRAAQSLGSVSPEARARYGMFAVCLLAGDEQPPAVAVVVVPTVGNVGQCAGIAGGIPVPPVLLDLPVLMSSGRRVVRAARDADEWAGDGSLVALPECRARLAALRECRNDHEFAVVSALCGYGPL</sequence>
<accession>A0AAE0KI63</accession>
<feature type="region of interest" description="Disordered" evidence="1">
    <location>
        <begin position="243"/>
        <end position="267"/>
    </location>
</feature>
<keyword evidence="4" id="KW-1185">Reference proteome</keyword>
<feature type="region of interest" description="Disordered" evidence="1">
    <location>
        <begin position="1"/>
        <end position="59"/>
    </location>
</feature>
<evidence type="ECO:0000259" key="2">
    <source>
        <dbReference type="PROSITE" id="PS51186"/>
    </source>
</evidence>
<gene>
    <name evidence="3" type="ORF">B0T24DRAFT_233275</name>
</gene>
<dbReference type="Proteomes" id="UP001287356">
    <property type="component" value="Unassembled WGS sequence"/>
</dbReference>
<reference evidence="3" key="2">
    <citation type="submission" date="2023-06" db="EMBL/GenBank/DDBJ databases">
        <authorList>
            <consortium name="Lawrence Berkeley National Laboratory"/>
            <person name="Haridas S."/>
            <person name="Hensen N."/>
            <person name="Bonometti L."/>
            <person name="Westerberg I."/>
            <person name="Brannstrom I.O."/>
            <person name="Guillou S."/>
            <person name="Cros-Aarteil S."/>
            <person name="Calhoun S."/>
            <person name="Kuo A."/>
            <person name="Mondo S."/>
            <person name="Pangilinan J."/>
            <person name="Riley R."/>
            <person name="Labutti K."/>
            <person name="Andreopoulos B."/>
            <person name="Lipzen A."/>
            <person name="Chen C."/>
            <person name="Yanf M."/>
            <person name="Daum C."/>
            <person name="Ng V."/>
            <person name="Clum A."/>
            <person name="Steindorff A."/>
            <person name="Ohm R."/>
            <person name="Martin F."/>
            <person name="Silar P."/>
            <person name="Natvig D."/>
            <person name="Lalanne C."/>
            <person name="Gautier V."/>
            <person name="Ament-Velasquez S.L."/>
            <person name="Kruys A."/>
            <person name="Hutchinson M.I."/>
            <person name="Powell A.J."/>
            <person name="Barry K."/>
            <person name="Miller A.N."/>
            <person name="Grigoriev I.V."/>
            <person name="Debuchy R."/>
            <person name="Gladieux P."/>
            <person name="Thoren M.H."/>
            <person name="Johannesson H."/>
        </authorList>
    </citation>
    <scope>NUCLEOTIDE SEQUENCE</scope>
    <source>
        <strain evidence="3">CBS 958.72</strain>
    </source>
</reference>
<dbReference type="InterPro" id="IPR016181">
    <property type="entry name" value="Acyl_CoA_acyltransferase"/>
</dbReference>
<evidence type="ECO:0000256" key="1">
    <source>
        <dbReference type="SAM" id="MobiDB-lite"/>
    </source>
</evidence>
<dbReference type="AlphaFoldDB" id="A0AAE0KI63"/>